<dbReference type="SUPFAM" id="SSF51430">
    <property type="entry name" value="NAD(P)-linked oxidoreductase"/>
    <property type="match status" value="1"/>
</dbReference>
<dbReference type="Proteomes" id="UP000477311">
    <property type="component" value="Unassembled WGS sequence"/>
</dbReference>
<protein>
    <submittedName>
        <fullName evidence="2">Aldo/keto reductase</fullName>
    </submittedName>
</protein>
<dbReference type="EMBL" id="JAAKYA010000004">
    <property type="protein sequence ID" value="NGO37810.1"/>
    <property type="molecule type" value="Genomic_DNA"/>
</dbReference>
<organism evidence="2 3">
    <name type="scientific">Limisphaera ngatamarikiensis</name>
    <dbReference type="NCBI Taxonomy" id="1324935"/>
    <lineage>
        <taxon>Bacteria</taxon>
        <taxon>Pseudomonadati</taxon>
        <taxon>Verrucomicrobiota</taxon>
        <taxon>Verrucomicrobiia</taxon>
        <taxon>Limisphaerales</taxon>
        <taxon>Limisphaeraceae</taxon>
        <taxon>Limisphaera</taxon>
    </lineage>
</organism>
<evidence type="ECO:0000313" key="3">
    <source>
        <dbReference type="Proteomes" id="UP000477311"/>
    </source>
</evidence>
<dbReference type="CDD" id="cd19100">
    <property type="entry name" value="AKR_unchar"/>
    <property type="match status" value="1"/>
</dbReference>
<evidence type="ECO:0000313" key="2">
    <source>
        <dbReference type="EMBL" id="NGO37810.1"/>
    </source>
</evidence>
<comment type="caution">
    <text evidence="2">The sequence shown here is derived from an EMBL/GenBank/DDBJ whole genome shotgun (WGS) entry which is preliminary data.</text>
</comment>
<gene>
    <name evidence="2" type="ORF">G4L39_00110</name>
</gene>
<dbReference type="InterPro" id="IPR036812">
    <property type="entry name" value="NAD(P)_OxRdtase_dom_sf"/>
</dbReference>
<accession>A0A6M1RXA4</accession>
<dbReference type="InterPro" id="IPR023210">
    <property type="entry name" value="NADP_OxRdtase_dom"/>
</dbReference>
<dbReference type="AlphaFoldDB" id="A0A6M1RXA4"/>
<dbReference type="PANTHER" id="PTHR43312:SF1">
    <property type="entry name" value="NADP-DEPENDENT OXIDOREDUCTASE DOMAIN-CONTAINING PROTEIN"/>
    <property type="match status" value="1"/>
</dbReference>
<dbReference type="RefSeq" id="WP_165104992.1">
    <property type="nucleotide sequence ID" value="NZ_JAAKYA010000004.1"/>
</dbReference>
<dbReference type="Gene3D" id="3.20.20.100">
    <property type="entry name" value="NADP-dependent oxidoreductase domain"/>
    <property type="match status" value="1"/>
</dbReference>
<proteinExistence type="predicted"/>
<dbReference type="Pfam" id="PF00248">
    <property type="entry name" value="Aldo_ket_red"/>
    <property type="match status" value="1"/>
</dbReference>
<keyword evidence="3" id="KW-1185">Reference proteome</keyword>
<dbReference type="PANTHER" id="PTHR43312">
    <property type="entry name" value="D-THREO-ALDOSE 1-DEHYDROGENASE"/>
    <property type="match status" value="1"/>
</dbReference>
<reference evidence="2 3" key="1">
    <citation type="submission" date="2020-02" db="EMBL/GenBank/DDBJ databases">
        <title>Draft genome sequence of Limisphaera ngatamarikiensis NGM72.4T, a thermophilic Verrucomicrobia grouped in subdivision 3.</title>
        <authorList>
            <person name="Carere C.R."/>
            <person name="Steen J."/>
            <person name="Hugenholtz P."/>
            <person name="Stott M.B."/>
        </authorList>
    </citation>
    <scope>NUCLEOTIDE SEQUENCE [LARGE SCALE GENOMIC DNA]</scope>
    <source>
        <strain evidence="2 3">NGM72.4</strain>
    </source>
</reference>
<name>A0A6M1RXA4_9BACT</name>
<sequence>MNTRFQPLAGAGPISRRTFLQTALAGLAMGRVLLQAQQPGPGGIPTRPLGHTGVRIPIIGLGGWNIGAVRDDNEAIAIMHEAIDEGLTFFDNSWDYHDGRSEELMGRALSSGGRRDKVFLMTKVCGRDYKTARQHLEDSLRRLRTDHIDLWQFHGIKWDDDPDLIFAENGALKCALEARKEGKIRFIGFTGHQHPRYHLAMLARDFPWDAVQMPLNLLDAHYQSFQKQVLPVCQKRNIGVLGMKALASQNGRLVRELGIPAPTLRRYVLSLPVTSLVCGIQSRDDLRQDITMARNFQPLTESEIADLLAKAERPAADGHIEQYKVGNYGCDWWHRQARTS</sequence>
<evidence type="ECO:0000259" key="1">
    <source>
        <dbReference type="Pfam" id="PF00248"/>
    </source>
</evidence>
<feature type="domain" description="NADP-dependent oxidoreductase" evidence="1">
    <location>
        <begin position="59"/>
        <end position="248"/>
    </location>
</feature>
<dbReference type="InterPro" id="IPR053135">
    <property type="entry name" value="AKR2_Oxidoreductase"/>
</dbReference>